<feature type="domain" description="HipA-like C-terminal" evidence="3">
    <location>
        <begin position="162"/>
        <end position="386"/>
    </location>
</feature>
<dbReference type="InterPro" id="IPR017508">
    <property type="entry name" value="HipA_N1"/>
</dbReference>
<dbReference type="Pfam" id="PF07804">
    <property type="entry name" value="HipA_C"/>
    <property type="match status" value="1"/>
</dbReference>
<dbReference type="Gene3D" id="1.10.1070.20">
    <property type="match status" value="1"/>
</dbReference>
<dbReference type="InterPro" id="IPR052028">
    <property type="entry name" value="HipA_Ser/Thr_kinase"/>
</dbReference>
<evidence type="ECO:0000256" key="2">
    <source>
        <dbReference type="ARBA" id="ARBA00022777"/>
    </source>
</evidence>
<organism evidence="5">
    <name type="scientific">hydrothermal vent metagenome</name>
    <dbReference type="NCBI Taxonomy" id="652676"/>
    <lineage>
        <taxon>unclassified sequences</taxon>
        <taxon>metagenomes</taxon>
        <taxon>ecological metagenomes</taxon>
    </lineage>
</organism>
<proteinExistence type="predicted"/>
<feature type="domain" description="HipA N-terminal subdomain 1" evidence="4">
    <location>
        <begin position="19"/>
        <end position="119"/>
    </location>
</feature>
<dbReference type="InterPro" id="IPR012893">
    <property type="entry name" value="HipA-like_C"/>
</dbReference>
<evidence type="ECO:0000259" key="4">
    <source>
        <dbReference type="Pfam" id="PF13657"/>
    </source>
</evidence>
<dbReference type="PANTHER" id="PTHR37419">
    <property type="entry name" value="SERINE/THREONINE-PROTEIN KINASE TOXIN HIPA"/>
    <property type="match status" value="1"/>
</dbReference>
<name>A0A3B0VTE3_9ZZZZ</name>
<evidence type="ECO:0000313" key="5">
    <source>
        <dbReference type="EMBL" id="VAW42342.1"/>
    </source>
</evidence>
<keyword evidence="2 5" id="KW-0418">Kinase</keyword>
<dbReference type="GO" id="GO:0004674">
    <property type="term" value="F:protein serine/threonine kinase activity"/>
    <property type="evidence" value="ECO:0007669"/>
    <property type="project" value="TreeGrafter"/>
</dbReference>
<keyword evidence="1" id="KW-0808">Transferase</keyword>
<dbReference type="AlphaFoldDB" id="A0A3B0VTE3"/>
<accession>A0A3B0VTE3</accession>
<sequence>MSFSSVSYVNVALQFSNRKIPVGKLALNNHKIYFEYEHDFIKSSLDLSPIKLPLKVGLQTFDNFLFDGLPGLFYDSLPDGWGRLLLDRSLRYQGILPEQLSPLDRLIYVGNNGMGALVYEPAIEVEENFRTIDLNHLAAMAQEVLNGEAQDVLHELLTLNGSSAGARPKAMIGVDCKREKIIHGVTTIPNEYEAWMVKFANSQDGPDAGAIEYVYALMAKQAGLKMTKTHLFTANNHAGYFATKRFDRDGKNRIHTHSACGLLHSDFRLPSLDYEDLLALTNIVTRDFREVEKMFQLAVFNVLSHNRDDHAKNFSFLMNKTGEWKLSPAYDITFSTGPQGEQSTMAMGEGKNPTIEHLLKLGLNAKLKKVKINAVINQTKSALSQWDTLAKDYGVSQVNRKLIGKYLTTN</sequence>
<dbReference type="PANTHER" id="PTHR37419:SF8">
    <property type="entry name" value="TOXIN YJJJ"/>
    <property type="match status" value="1"/>
</dbReference>
<gene>
    <name evidence="5" type="ORF">MNBD_GAMMA01-1110</name>
</gene>
<protein>
    <submittedName>
        <fullName evidence="5">Toxin HigB / Protein kinase domain of HipA</fullName>
    </submittedName>
</protein>
<dbReference type="GO" id="GO:0005829">
    <property type="term" value="C:cytosol"/>
    <property type="evidence" value="ECO:0007669"/>
    <property type="project" value="TreeGrafter"/>
</dbReference>
<evidence type="ECO:0000259" key="3">
    <source>
        <dbReference type="Pfam" id="PF07804"/>
    </source>
</evidence>
<reference evidence="5" key="1">
    <citation type="submission" date="2018-06" db="EMBL/GenBank/DDBJ databases">
        <authorList>
            <person name="Zhirakovskaya E."/>
        </authorList>
    </citation>
    <scope>NUCLEOTIDE SEQUENCE</scope>
</reference>
<dbReference type="EMBL" id="UOEW01000358">
    <property type="protein sequence ID" value="VAW42342.1"/>
    <property type="molecule type" value="Genomic_DNA"/>
</dbReference>
<evidence type="ECO:0000256" key="1">
    <source>
        <dbReference type="ARBA" id="ARBA00022679"/>
    </source>
</evidence>
<dbReference type="Pfam" id="PF13657">
    <property type="entry name" value="Couple_hipA"/>
    <property type="match status" value="1"/>
</dbReference>